<sequence>MAHPQGHQAGGTDFTEIAEGVIEQRRVMAPRHRLQPVMQARRLREETGDLAMLDSRPPRLPGRRGSEDGCGDEGIDGQARLFNARPELLAEFFRGPVGNRGLSFSLVRYAS</sequence>
<dbReference type="Proteomes" id="UP000184749">
    <property type="component" value="Chromosome"/>
</dbReference>
<evidence type="ECO:0000313" key="3">
    <source>
        <dbReference type="Proteomes" id="UP000184749"/>
    </source>
</evidence>
<dbReference type="AlphaFoldDB" id="A0A1L5NE84"/>
<evidence type="ECO:0000313" key="2">
    <source>
        <dbReference type="EMBL" id="APO66159.1"/>
    </source>
</evidence>
<protein>
    <submittedName>
        <fullName evidence="2">Uncharacterized protein</fullName>
    </submittedName>
</protein>
<dbReference type="RefSeq" id="WP_074066479.1">
    <property type="nucleotide sequence ID" value="NZ_CP017101.1"/>
</dbReference>
<proteinExistence type="predicted"/>
<feature type="region of interest" description="Disordered" evidence="1">
    <location>
        <begin position="45"/>
        <end position="77"/>
    </location>
</feature>
<reference evidence="2 3" key="1">
    <citation type="submission" date="2016-09" db="EMBL/GenBank/DDBJ databases">
        <title>The complete genome sequences of Rhizobium gallicum, symbiovars gallicum and phaseoli, symbionts associated to common bean (Phaseolus vulgaris).</title>
        <authorList>
            <person name="Bustos P."/>
            <person name="Santamaria R.I."/>
            <person name="Perez-Carrascal O.M."/>
            <person name="Juarez S."/>
            <person name="Lozano L."/>
            <person name="Martinez-Flores I."/>
            <person name="Martinez-Romero E."/>
            <person name="Cevallos M."/>
            <person name="Romero D."/>
            <person name="Davila G."/>
            <person name="Gonzalez V."/>
        </authorList>
    </citation>
    <scope>NUCLEOTIDE SEQUENCE [LARGE SCALE GENOMIC DNA]</scope>
    <source>
        <strain evidence="2 3">IE4872</strain>
    </source>
</reference>
<accession>A0A1L5NE84</accession>
<evidence type="ECO:0000256" key="1">
    <source>
        <dbReference type="SAM" id="MobiDB-lite"/>
    </source>
</evidence>
<dbReference type="EMBL" id="CP017101">
    <property type="protein sequence ID" value="APO66159.1"/>
    <property type="molecule type" value="Genomic_DNA"/>
</dbReference>
<organism evidence="2 3">
    <name type="scientific">Rhizobium gallicum</name>
    <dbReference type="NCBI Taxonomy" id="56730"/>
    <lineage>
        <taxon>Bacteria</taxon>
        <taxon>Pseudomonadati</taxon>
        <taxon>Pseudomonadota</taxon>
        <taxon>Alphaproteobacteria</taxon>
        <taxon>Hyphomicrobiales</taxon>
        <taxon>Rhizobiaceae</taxon>
        <taxon>Rhizobium/Agrobacterium group</taxon>
        <taxon>Rhizobium</taxon>
    </lineage>
</organism>
<gene>
    <name evidence="2" type="ORF">IE4872_CH00494</name>
</gene>
<name>A0A1L5NE84_9HYPH</name>
<dbReference type="STRING" id="56730.IE4872_CH00494"/>